<reference evidence="4 5" key="3">
    <citation type="submission" date="2020-02" db="EMBL/GenBank/DDBJ databases">
        <title>Sequencing the genomes of 1000 actinobacteria strains.</title>
        <authorList>
            <person name="Klenk H.-P."/>
        </authorList>
    </citation>
    <scope>NUCLEOTIDE SEQUENCE [LARGE SCALE GENOMIC DNA]</scope>
    <source>
        <strain evidence="4 5">DSM 45201</strain>
    </source>
</reference>
<feature type="domain" description="UspA" evidence="2">
    <location>
        <begin position="10"/>
        <end position="148"/>
    </location>
</feature>
<reference evidence="3" key="4">
    <citation type="submission" date="2024-05" db="EMBL/GenBank/DDBJ databases">
        <authorList>
            <person name="Sun Q."/>
            <person name="Zhou Y."/>
        </authorList>
    </citation>
    <scope>NUCLEOTIDE SEQUENCE</scope>
    <source>
        <strain evidence="3">CGMCC 4.5581</strain>
    </source>
</reference>
<name>A0A846M0L0_9ACTN</name>
<protein>
    <submittedName>
        <fullName evidence="4">Nucleotide-binding universal stress UspA family protein</fullName>
    </submittedName>
    <submittedName>
        <fullName evidence="3">Universal stress protein</fullName>
    </submittedName>
</protein>
<sequence>MTGPARAQPKIVVGVDGSPSSRQALRWAAGQAQLTGAQLHAVTSWRPPGTHGWETPLDAVDWAADARRTLDTAVEEVLSRGGPSPGDADRVTRHVLPGHPAEVLLAQAADADLLVVGSRGHGGFTGMLLGSVGLHVIAHAACPVLVVRGDRPPPSGQVPGTGAA</sequence>
<dbReference type="AlphaFoldDB" id="A0A846M0L0"/>
<dbReference type="SUPFAM" id="SSF52402">
    <property type="entry name" value="Adenine nucleotide alpha hydrolases-like"/>
    <property type="match status" value="1"/>
</dbReference>
<evidence type="ECO:0000256" key="1">
    <source>
        <dbReference type="ARBA" id="ARBA00008791"/>
    </source>
</evidence>
<organism evidence="4 5">
    <name type="scientific">Modestobacter marinus</name>
    <dbReference type="NCBI Taxonomy" id="477641"/>
    <lineage>
        <taxon>Bacteria</taxon>
        <taxon>Bacillati</taxon>
        <taxon>Actinomycetota</taxon>
        <taxon>Actinomycetes</taxon>
        <taxon>Geodermatophilales</taxon>
        <taxon>Geodermatophilaceae</taxon>
        <taxon>Modestobacter</taxon>
    </lineage>
</organism>
<evidence type="ECO:0000313" key="6">
    <source>
        <dbReference type="Proteomes" id="UP000648663"/>
    </source>
</evidence>
<dbReference type="Gene3D" id="3.40.50.620">
    <property type="entry name" value="HUPs"/>
    <property type="match status" value="1"/>
</dbReference>
<dbReference type="EMBL" id="JAAMPA010000002">
    <property type="protein sequence ID" value="NIH69199.1"/>
    <property type="molecule type" value="Genomic_DNA"/>
</dbReference>
<dbReference type="Pfam" id="PF00582">
    <property type="entry name" value="Usp"/>
    <property type="match status" value="1"/>
</dbReference>
<dbReference type="EMBL" id="BMMI01000007">
    <property type="protein sequence ID" value="GGL76719.1"/>
    <property type="molecule type" value="Genomic_DNA"/>
</dbReference>
<evidence type="ECO:0000313" key="4">
    <source>
        <dbReference type="EMBL" id="NIH69199.1"/>
    </source>
</evidence>
<keyword evidence="6" id="KW-1185">Reference proteome</keyword>
<dbReference type="Proteomes" id="UP000648663">
    <property type="component" value="Unassembled WGS sequence"/>
</dbReference>
<dbReference type="Proteomes" id="UP000552836">
    <property type="component" value="Unassembled WGS sequence"/>
</dbReference>
<reference evidence="3" key="1">
    <citation type="journal article" date="2014" name="Int. J. Syst. Evol. Microbiol.">
        <title>Complete genome of a new Firmicutes species belonging to the dominant human colonic microbiota ('Ruminococcus bicirculans') reveals two chromosomes and a selective capacity to utilize plant glucans.</title>
        <authorList>
            <consortium name="NISC Comparative Sequencing Program"/>
            <person name="Wegmann U."/>
            <person name="Louis P."/>
            <person name="Goesmann A."/>
            <person name="Henrissat B."/>
            <person name="Duncan S.H."/>
            <person name="Flint H.J."/>
        </authorList>
    </citation>
    <scope>NUCLEOTIDE SEQUENCE</scope>
    <source>
        <strain evidence="3">CGMCC 4.5581</strain>
    </source>
</reference>
<dbReference type="InterPro" id="IPR014729">
    <property type="entry name" value="Rossmann-like_a/b/a_fold"/>
</dbReference>
<evidence type="ECO:0000313" key="3">
    <source>
        <dbReference type="EMBL" id="GGL76719.1"/>
    </source>
</evidence>
<comment type="caution">
    <text evidence="4">The sequence shown here is derived from an EMBL/GenBank/DDBJ whole genome shotgun (WGS) entry which is preliminary data.</text>
</comment>
<dbReference type="PRINTS" id="PR01438">
    <property type="entry name" value="UNVRSLSTRESS"/>
</dbReference>
<dbReference type="CDD" id="cd00293">
    <property type="entry name" value="USP-like"/>
    <property type="match status" value="1"/>
</dbReference>
<comment type="similarity">
    <text evidence="1">Belongs to the universal stress protein A family.</text>
</comment>
<dbReference type="PANTHER" id="PTHR46268:SF6">
    <property type="entry name" value="UNIVERSAL STRESS PROTEIN UP12"/>
    <property type="match status" value="1"/>
</dbReference>
<reference evidence="6" key="2">
    <citation type="journal article" date="2019" name="Int. J. Syst. Evol. Microbiol.">
        <title>The Global Catalogue of Microorganisms (GCM) 10K type strain sequencing project: providing services to taxonomists for standard genome sequencing and annotation.</title>
        <authorList>
            <consortium name="The Broad Institute Genomics Platform"/>
            <consortium name="The Broad Institute Genome Sequencing Center for Infectious Disease"/>
            <person name="Wu L."/>
            <person name="Ma J."/>
        </authorList>
    </citation>
    <scope>NUCLEOTIDE SEQUENCE [LARGE SCALE GENOMIC DNA]</scope>
    <source>
        <strain evidence="6">CGMCC 4.5581</strain>
    </source>
</reference>
<dbReference type="RefSeq" id="WP_229682216.1">
    <property type="nucleotide sequence ID" value="NZ_BAABJU010000003.1"/>
</dbReference>
<dbReference type="InterPro" id="IPR006016">
    <property type="entry name" value="UspA"/>
</dbReference>
<dbReference type="PANTHER" id="PTHR46268">
    <property type="entry name" value="STRESS RESPONSE PROTEIN NHAX"/>
    <property type="match status" value="1"/>
</dbReference>
<gene>
    <name evidence="4" type="ORF">FB380_003687</name>
    <name evidence="3" type="ORF">GCM10011589_36010</name>
</gene>
<evidence type="ECO:0000313" key="5">
    <source>
        <dbReference type="Proteomes" id="UP000552836"/>
    </source>
</evidence>
<proteinExistence type="inferred from homology"/>
<evidence type="ECO:0000259" key="2">
    <source>
        <dbReference type="Pfam" id="PF00582"/>
    </source>
</evidence>
<dbReference type="InterPro" id="IPR006015">
    <property type="entry name" value="Universal_stress_UspA"/>
</dbReference>
<accession>A0A846M0L0</accession>